<evidence type="ECO:0000313" key="2">
    <source>
        <dbReference type="EMBL" id="CCK77260.1"/>
    </source>
</evidence>
<dbReference type="PANTHER" id="PTHR34219:SF4">
    <property type="entry name" value="PEPSY DOMAIN-CONTAINING PROTEIN"/>
    <property type="match status" value="1"/>
</dbReference>
<dbReference type="EMBL" id="FO203512">
    <property type="protein sequence ID" value="CCK77260.1"/>
    <property type="molecule type" value="Genomic_DNA"/>
</dbReference>
<feature type="transmembrane region" description="Helical" evidence="1">
    <location>
        <begin position="452"/>
        <end position="471"/>
    </location>
</feature>
<evidence type="ECO:0000256" key="1">
    <source>
        <dbReference type="SAM" id="Phobius"/>
    </source>
</evidence>
<reference evidence="2 3" key="1">
    <citation type="journal article" date="2013" name="Nat. Commun.">
        <title>Genome sequence and functional genomic analysis of the oil-degrading bacterium Oleispira antarctica.</title>
        <authorList>
            <person name="Kube M."/>
            <person name="Chernikova T.N."/>
            <person name="Al-Ramahi Y."/>
            <person name="Beloqui A."/>
            <person name="Lopez-Cortez N."/>
            <person name="Guazzaroni M.E."/>
            <person name="Heipieper H.J."/>
            <person name="Klages S."/>
            <person name="Kotsyurbenko O.R."/>
            <person name="Langer I."/>
            <person name="Nechitaylo T.Y."/>
            <person name="Lunsdorf H."/>
            <person name="Fernandez M."/>
            <person name="Juarez S."/>
            <person name="Ciordia S."/>
            <person name="Singer A."/>
            <person name="Kagan O."/>
            <person name="Egorova O."/>
            <person name="Petit P.A."/>
            <person name="Stogios P."/>
            <person name="Kim Y."/>
            <person name="Tchigvintsev A."/>
            <person name="Flick R."/>
            <person name="Denaro R."/>
            <person name="Genovese M."/>
            <person name="Albar J.P."/>
            <person name="Reva O.N."/>
            <person name="Martinez-Gomariz M."/>
            <person name="Tran H."/>
            <person name="Ferrer M."/>
            <person name="Savchenko A."/>
            <person name="Yakunin A.F."/>
            <person name="Yakimov M.M."/>
            <person name="Golyshina O.V."/>
            <person name="Reinhardt R."/>
            <person name="Golyshin P.N."/>
        </authorList>
    </citation>
    <scope>NUCLEOTIDE SEQUENCE [LARGE SCALE GENOMIC DNA]</scope>
</reference>
<feature type="transmembrane region" description="Helical" evidence="1">
    <location>
        <begin position="142"/>
        <end position="163"/>
    </location>
</feature>
<gene>
    <name evidence="2" type="ORF">OLEAN_C30840</name>
</gene>
<feature type="transmembrane region" description="Helical" evidence="1">
    <location>
        <begin position="12"/>
        <end position="36"/>
    </location>
</feature>
<dbReference type="HOGENOM" id="CLU_521557_0_0_6"/>
<organism evidence="2 3">
    <name type="scientific">Oleispira antarctica RB-8</name>
    <dbReference type="NCBI Taxonomy" id="698738"/>
    <lineage>
        <taxon>Bacteria</taxon>
        <taxon>Pseudomonadati</taxon>
        <taxon>Pseudomonadota</taxon>
        <taxon>Gammaproteobacteria</taxon>
        <taxon>Oceanospirillales</taxon>
        <taxon>Oceanospirillaceae</taxon>
        <taxon>Oleispira</taxon>
    </lineage>
</organism>
<keyword evidence="1" id="KW-1133">Transmembrane helix</keyword>
<dbReference type="AlphaFoldDB" id="R4YQM8"/>
<feature type="transmembrane region" description="Helical" evidence="1">
    <location>
        <begin position="427"/>
        <end position="443"/>
    </location>
</feature>
<feature type="transmembrane region" description="Helical" evidence="1">
    <location>
        <begin position="483"/>
        <end position="502"/>
    </location>
</feature>
<proteinExistence type="predicted"/>
<dbReference type="Proteomes" id="UP000032749">
    <property type="component" value="Chromosome"/>
</dbReference>
<dbReference type="PANTHER" id="PTHR34219">
    <property type="entry name" value="IRON-REGULATED INNER MEMBRANE PROTEIN-RELATED"/>
    <property type="match status" value="1"/>
</dbReference>
<feature type="transmembrane region" description="Helical" evidence="1">
    <location>
        <begin position="352"/>
        <end position="372"/>
    </location>
</feature>
<dbReference type="STRING" id="698738.OLEAN_C30840"/>
<dbReference type="Pfam" id="PF03929">
    <property type="entry name" value="PepSY_TM"/>
    <property type="match status" value="1"/>
</dbReference>
<keyword evidence="3" id="KW-1185">Reference proteome</keyword>
<feature type="transmembrane region" description="Helical" evidence="1">
    <location>
        <begin position="384"/>
        <end position="407"/>
    </location>
</feature>
<dbReference type="KEGG" id="oai:OLEAN_C30840"/>
<protein>
    <submittedName>
        <fullName evidence="2">PepSY-associated TM helix domain protein</fullName>
    </submittedName>
</protein>
<accession>R4YQM8</accession>
<dbReference type="InterPro" id="IPR005625">
    <property type="entry name" value="PepSY-ass_TM"/>
</dbReference>
<dbReference type="OrthoDB" id="9791166at2"/>
<name>R4YQM8_OLEAN</name>
<keyword evidence="1" id="KW-0812">Transmembrane</keyword>
<evidence type="ECO:0000313" key="3">
    <source>
        <dbReference type="Proteomes" id="UP000032749"/>
    </source>
</evidence>
<keyword evidence="1" id="KW-0472">Membrane</keyword>
<feature type="transmembrane region" description="Helical" evidence="1">
    <location>
        <begin position="189"/>
        <end position="222"/>
    </location>
</feature>
<sequence>MQQKTHKTLYSSHSWIGIISGILLFIVTFSGIPALFDHEIEYWQYPIFSEQQSKQQEKVFDLERTIQASKEINFQHEKFFIQPANDINNHIIFAHFYEDKEPDLRYLNASNYQEFPPSPSELNHLLAHLHTDLHLPNPWGRYLVGLSGMAMLLAIIAGIFIHLKWRKEFVMLRPKRSWRLLLTDQHKLLGLWSLPFTLILAFTGTILGLLGLISPILALAAFNGDVEKATVAVLGPRAEITGEYAPVYPLNTLFDQLEIDLPNTSVELIQVDGLQASASDQHTELMADVGGIIKFSGYHKDKLSNLETVTYNLTSGEKIHQGSFVGKGPFQRIFAAVTPLHYVLFGNTWLKVFYALSALAACGLILTGNILWLHRRGHGMEHWLSKLTLGICGGLVVATSLTFAGSQILYGLNLAPDSGLHHHAEEWVFWSSWLLMILAPFVIKDGFKLSHYLLRLTSIGFIVTLLADGFINNRWLWLTEGWILTIQLSLLVSALLFIYLDWKMPNQVSKKS</sequence>